<comment type="caution">
    <text evidence="5">The sequence shown here is derived from an EMBL/GenBank/DDBJ whole genome shotgun (WGS) entry which is preliminary data.</text>
</comment>
<accession>A0A8S1HEN0</accession>
<feature type="transmembrane region" description="Helical" evidence="3">
    <location>
        <begin position="27"/>
        <end position="49"/>
    </location>
</feature>
<dbReference type="Proteomes" id="UP000835052">
    <property type="component" value="Unassembled WGS sequence"/>
</dbReference>
<dbReference type="Gene3D" id="3.40.50.720">
    <property type="entry name" value="NAD(P)-binding Rossmann-like Domain"/>
    <property type="match status" value="1"/>
</dbReference>
<name>A0A8S1HEN0_9PELO</name>
<dbReference type="Pfam" id="PF01370">
    <property type="entry name" value="Epimerase"/>
    <property type="match status" value="1"/>
</dbReference>
<comment type="similarity">
    <text evidence="2">Belongs to the NAD(P)-dependent epimerase/dehydratase family. Dihydroflavonol-4-reductase subfamily.</text>
</comment>
<feature type="domain" description="NAD-dependent epimerase/dehydratase" evidence="4">
    <location>
        <begin position="259"/>
        <end position="463"/>
    </location>
</feature>
<feature type="transmembrane region" description="Helical" evidence="3">
    <location>
        <begin position="87"/>
        <end position="106"/>
    </location>
</feature>
<organism evidence="5 6">
    <name type="scientific">Caenorhabditis auriculariae</name>
    <dbReference type="NCBI Taxonomy" id="2777116"/>
    <lineage>
        <taxon>Eukaryota</taxon>
        <taxon>Metazoa</taxon>
        <taxon>Ecdysozoa</taxon>
        <taxon>Nematoda</taxon>
        <taxon>Chromadorea</taxon>
        <taxon>Rhabditida</taxon>
        <taxon>Rhabditina</taxon>
        <taxon>Rhabditomorpha</taxon>
        <taxon>Rhabditoidea</taxon>
        <taxon>Rhabditidae</taxon>
        <taxon>Peloderinae</taxon>
        <taxon>Caenorhabditis</taxon>
    </lineage>
</organism>
<protein>
    <recommendedName>
        <fullName evidence="4">NAD-dependent epimerase/dehydratase domain-containing protein</fullName>
    </recommendedName>
</protein>
<proteinExistence type="inferred from homology"/>
<dbReference type="SUPFAM" id="SSF51735">
    <property type="entry name" value="NAD(P)-binding Rossmann-fold domains"/>
    <property type="match status" value="1"/>
</dbReference>
<dbReference type="InterPro" id="IPR001509">
    <property type="entry name" value="Epimerase_deHydtase"/>
</dbReference>
<evidence type="ECO:0000313" key="5">
    <source>
        <dbReference type="EMBL" id="CAD6194279.1"/>
    </source>
</evidence>
<keyword evidence="3" id="KW-0472">Membrane</keyword>
<dbReference type="OrthoDB" id="2735536at2759"/>
<gene>
    <name evidence="5" type="ORF">CAUJ_LOCUS10198</name>
</gene>
<keyword evidence="1" id="KW-0560">Oxidoreductase</keyword>
<evidence type="ECO:0000256" key="3">
    <source>
        <dbReference type="SAM" id="Phobius"/>
    </source>
</evidence>
<evidence type="ECO:0000256" key="1">
    <source>
        <dbReference type="ARBA" id="ARBA00023002"/>
    </source>
</evidence>
<sequence length="598" mass="67326">MTRPGVFALDKGNRRFFTLNGLVHIKIALLVIIFIMTFFEVLEFVFYIFSDEVAEQADWGALFVTMVQVFVIVCMVISLLTEKSLFLVPYILSMFLALTTLGIATFKNRGTFLEREKFFCIALAFLAAITTVFAWGLHIGLVCYQYFESRTNERKTRESAQNANKRPPLVLPEMADQRTRESPNMVPNSIVNKNFSLSDDEDDDVFEKKNGPELTTAQSQRIRLTRIVGVVRRAALSPYFHVERDVRRMSHDDAAKYLVLVTGASGFIGSHCVQQLIEKGYKVRGTVRSLSNKQKVDPIKQLDTKGLLELVEADLLKESSWKSAVDGCDFVLHVASPFPIVADEKCITTAINGTLNVLRAVAGNRNVKKVVLTSSCAAVNEGHSADKVFDETSWTNVDDPRVDCYAKSKTLAEKAAWDFMKEAPRSFSLTTINPTLVFGPAYITEQGSSISLMRRFMSAEMPACPPLNLATVDVRDVTLAHINAMRIPESDGQRILVTNIPSVWFLDIGRTLNQEFKGQGYWIPRIQAPYIIVWLFSFFDKEAAATLPRLCQKVKFDNTKMKTLLGITPRDTHQAFIDMAHSLIKLGIVRKPRIRCIF</sequence>
<dbReference type="InterPro" id="IPR036291">
    <property type="entry name" value="NAD(P)-bd_dom_sf"/>
</dbReference>
<dbReference type="InterPro" id="IPR050425">
    <property type="entry name" value="NAD(P)_dehydrat-like"/>
</dbReference>
<reference evidence="5" key="1">
    <citation type="submission" date="2020-10" db="EMBL/GenBank/DDBJ databases">
        <authorList>
            <person name="Kikuchi T."/>
        </authorList>
    </citation>
    <scope>NUCLEOTIDE SEQUENCE</scope>
    <source>
        <strain evidence="5">NKZ352</strain>
    </source>
</reference>
<evidence type="ECO:0000313" key="6">
    <source>
        <dbReference type="Proteomes" id="UP000835052"/>
    </source>
</evidence>
<dbReference type="FunFam" id="3.40.50.720:FF:000336">
    <property type="entry name" value="Aldehyde reductase"/>
    <property type="match status" value="1"/>
</dbReference>
<evidence type="ECO:0000259" key="4">
    <source>
        <dbReference type="Pfam" id="PF01370"/>
    </source>
</evidence>
<dbReference type="PANTHER" id="PTHR10366:SF564">
    <property type="entry name" value="STEROL-4-ALPHA-CARBOXYLATE 3-DEHYDROGENASE, DECARBOXYLATING"/>
    <property type="match status" value="1"/>
</dbReference>
<dbReference type="CDD" id="cd05227">
    <property type="entry name" value="AR_SDR_e"/>
    <property type="match status" value="1"/>
</dbReference>
<dbReference type="EMBL" id="CAJGYM010000043">
    <property type="protein sequence ID" value="CAD6194279.1"/>
    <property type="molecule type" value="Genomic_DNA"/>
</dbReference>
<evidence type="ECO:0000256" key="2">
    <source>
        <dbReference type="ARBA" id="ARBA00023445"/>
    </source>
</evidence>
<dbReference type="PANTHER" id="PTHR10366">
    <property type="entry name" value="NAD DEPENDENT EPIMERASE/DEHYDRATASE"/>
    <property type="match status" value="1"/>
</dbReference>
<dbReference type="GO" id="GO:0016616">
    <property type="term" value="F:oxidoreductase activity, acting on the CH-OH group of donors, NAD or NADP as acceptor"/>
    <property type="evidence" value="ECO:0007669"/>
    <property type="project" value="TreeGrafter"/>
</dbReference>
<keyword evidence="6" id="KW-1185">Reference proteome</keyword>
<keyword evidence="3" id="KW-1133">Transmembrane helix</keyword>
<feature type="transmembrane region" description="Helical" evidence="3">
    <location>
        <begin position="61"/>
        <end position="81"/>
    </location>
</feature>
<feature type="transmembrane region" description="Helical" evidence="3">
    <location>
        <begin position="118"/>
        <end position="147"/>
    </location>
</feature>
<keyword evidence="3" id="KW-0812">Transmembrane</keyword>
<dbReference type="AlphaFoldDB" id="A0A8S1HEN0"/>